<dbReference type="Proteomes" id="UP000679848">
    <property type="component" value="Chromosome"/>
</dbReference>
<dbReference type="GO" id="GO:0044781">
    <property type="term" value="P:bacterial-type flagellum organization"/>
    <property type="evidence" value="ECO:0007669"/>
    <property type="project" value="UniProtKB-KW"/>
</dbReference>
<reference evidence="4" key="1">
    <citation type="submission" date="2020-09" db="EMBL/GenBank/DDBJ databases">
        <title>New species isolated from human feces.</title>
        <authorList>
            <person name="Kitahara M."/>
            <person name="Shigeno Y."/>
            <person name="Shime M."/>
            <person name="Matsumoto Y."/>
            <person name="Nakamura S."/>
            <person name="Motooka D."/>
            <person name="Fukuoka S."/>
            <person name="Nishikawa H."/>
            <person name="Benno Y."/>
        </authorList>
    </citation>
    <scope>NUCLEOTIDE SEQUENCE</scope>
    <source>
        <strain evidence="4">MM59</strain>
    </source>
</reference>
<keyword evidence="2" id="KW-1005">Bacterial flagellum biogenesis</keyword>
<feature type="region of interest" description="Disordered" evidence="3">
    <location>
        <begin position="142"/>
        <end position="173"/>
    </location>
</feature>
<evidence type="ECO:0000313" key="5">
    <source>
        <dbReference type="Proteomes" id="UP000679848"/>
    </source>
</evidence>
<evidence type="ECO:0000313" key="4">
    <source>
        <dbReference type="EMBL" id="BCK84716.1"/>
    </source>
</evidence>
<dbReference type="AlphaFoldDB" id="A0A810QFT5"/>
<dbReference type="KEGG" id="pfaa:MM59RIKEN_20350"/>
<evidence type="ECO:0000256" key="2">
    <source>
        <dbReference type="ARBA" id="ARBA00022795"/>
    </source>
</evidence>
<comment type="similarity">
    <text evidence="1">Belongs to the FlgD family.</text>
</comment>
<organism evidence="4 5">
    <name type="scientific">Pusillibacter faecalis</name>
    <dbReference type="NCBI Taxonomy" id="2714358"/>
    <lineage>
        <taxon>Bacteria</taxon>
        <taxon>Bacillati</taxon>
        <taxon>Bacillota</taxon>
        <taxon>Clostridia</taxon>
        <taxon>Eubacteriales</taxon>
        <taxon>Oscillospiraceae</taxon>
        <taxon>Pusillibacter</taxon>
    </lineage>
</organism>
<dbReference type="EMBL" id="AP023420">
    <property type="protein sequence ID" value="BCK84716.1"/>
    <property type="molecule type" value="Genomic_DNA"/>
</dbReference>
<dbReference type="Pfam" id="PF03963">
    <property type="entry name" value="FlgD"/>
    <property type="match status" value="1"/>
</dbReference>
<dbReference type="RefSeq" id="WP_187029447.1">
    <property type="nucleotide sequence ID" value="NZ_AP023420.1"/>
</dbReference>
<proteinExistence type="inferred from homology"/>
<feature type="compositionally biased region" description="Acidic residues" evidence="3">
    <location>
        <begin position="148"/>
        <end position="158"/>
    </location>
</feature>
<evidence type="ECO:0008006" key="6">
    <source>
        <dbReference type="Google" id="ProtNLM"/>
    </source>
</evidence>
<evidence type="ECO:0000256" key="3">
    <source>
        <dbReference type="SAM" id="MobiDB-lite"/>
    </source>
</evidence>
<keyword evidence="5" id="KW-1185">Reference proteome</keyword>
<name>A0A810QFT5_9FIRM</name>
<dbReference type="InterPro" id="IPR005648">
    <property type="entry name" value="FlgD"/>
</dbReference>
<sequence>MSYMADIGSYLAAGSVNQTPKGLKVETQEDKMGLDMTDFLTLMVTELQNQSIDQTADTSDMLNQLVQMQMVQALVNMTDASVMSYAASLVGKEVTVAQYDADGNLQEVVGVVTGTGTYDGNQVVFVGDKYYLLSEILAVGTLPKPETDPGEGETEGDGSQDGGETGTDAAPEV</sequence>
<accession>A0A810QFT5</accession>
<gene>
    <name evidence="4" type="ORF">MM59RIKEN_20350</name>
</gene>
<evidence type="ECO:0000256" key="1">
    <source>
        <dbReference type="ARBA" id="ARBA00010577"/>
    </source>
</evidence>
<protein>
    <recommendedName>
        <fullName evidence="6">Basal-body rod modification protein FlgD</fullName>
    </recommendedName>
</protein>